<sequence length="89" mass="9830">MRASNPHVETRVSSVSPQLQVLCVCLSHSVINAEKCLADIQPETIEAISVIKAIWNAINTFGKQKSHRLAFHRSEKGKWTTTEAEVATS</sequence>
<organism evidence="1 2">
    <name type="scientific">Eumeta variegata</name>
    <name type="common">Bagworm moth</name>
    <name type="synonym">Eumeta japonica</name>
    <dbReference type="NCBI Taxonomy" id="151549"/>
    <lineage>
        <taxon>Eukaryota</taxon>
        <taxon>Metazoa</taxon>
        <taxon>Ecdysozoa</taxon>
        <taxon>Arthropoda</taxon>
        <taxon>Hexapoda</taxon>
        <taxon>Insecta</taxon>
        <taxon>Pterygota</taxon>
        <taxon>Neoptera</taxon>
        <taxon>Endopterygota</taxon>
        <taxon>Lepidoptera</taxon>
        <taxon>Glossata</taxon>
        <taxon>Ditrysia</taxon>
        <taxon>Tineoidea</taxon>
        <taxon>Psychidae</taxon>
        <taxon>Oiketicinae</taxon>
        <taxon>Eumeta</taxon>
    </lineage>
</organism>
<evidence type="ECO:0000313" key="2">
    <source>
        <dbReference type="Proteomes" id="UP000299102"/>
    </source>
</evidence>
<comment type="caution">
    <text evidence="1">The sequence shown here is derived from an EMBL/GenBank/DDBJ whole genome shotgun (WGS) entry which is preliminary data.</text>
</comment>
<proteinExistence type="predicted"/>
<name>A0A4C2A0T9_EUMVA</name>
<dbReference type="EMBL" id="BGZK01002492">
    <property type="protein sequence ID" value="GBP94346.1"/>
    <property type="molecule type" value="Genomic_DNA"/>
</dbReference>
<dbReference type="Proteomes" id="UP000299102">
    <property type="component" value="Unassembled WGS sequence"/>
</dbReference>
<gene>
    <name evidence="1" type="ORF">EVAR_65492_1</name>
</gene>
<protein>
    <submittedName>
        <fullName evidence="1">Uncharacterized protein</fullName>
    </submittedName>
</protein>
<reference evidence="1 2" key="1">
    <citation type="journal article" date="2019" name="Commun. Biol.">
        <title>The bagworm genome reveals a unique fibroin gene that provides high tensile strength.</title>
        <authorList>
            <person name="Kono N."/>
            <person name="Nakamura H."/>
            <person name="Ohtoshi R."/>
            <person name="Tomita M."/>
            <person name="Numata K."/>
            <person name="Arakawa K."/>
        </authorList>
    </citation>
    <scope>NUCLEOTIDE SEQUENCE [LARGE SCALE GENOMIC DNA]</scope>
</reference>
<evidence type="ECO:0000313" key="1">
    <source>
        <dbReference type="EMBL" id="GBP94346.1"/>
    </source>
</evidence>
<dbReference type="OrthoDB" id="9449786at2759"/>
<keyword evidence="2" id="KW-1185">Reference proteome</keyword>
<dbReference type="AlphaFoldDB" id="A0A4C2A0T9"/>
<accession>A0A4C2A0T9</accession>